<keyword evidence="2" id="KW-1185">Reference proteome</keyword>
<dbReference type="AlphaFoldDB" id="A0A4V2URC1"/>
<dbReference type="EMBL" id="SMAA01000021">
    <property type="protein sequence ID" value="TCS76704.1"/>
    <property type="molecule type" value="Genomic_DNA"/>
</dbReference>
<evidence type="ECO:0000313" key="2">
    <source>
        <dbReference type="Proteomes" id="UP000295188"/>
    </source>
</evidence>
<comment type="caution">
    <text evidence="1">The sequence shown here is derived from an EMBL/GenBank/DDBJ whole genome shotgun (WGS) entry which is preliminary data.</text>
</comment>
<gene>
    <name evidence="1" type="ORF">EDC37_12139</name>
</gene>
<evidence type="ECO:0000313" key="1">
    <source>
        <dbReference type="EMBL" id="TCS76704.1"/>
    </source>
</evidence>
<sequence>MEIIRDRDIAAILPRYTCYGDRTVIIDAEGHESAYSLKPATLLAKIGSRNCKDLRLLRIWARKYTYQRLWIPLGFSWELVLIPMRVRDSKINGDTTIGYFNFVYINRLEQEDSQVCIIMENGLKFPILWGLTTVRKHLKDAMLLHSMLTHNLDDMLWSRLHRATGLHLTSKK</sequence>
<proteinExistence type="predicted"/>
<dbReference type="Proteomes" id="UP000295188">
    <property type="component" value="Unassembled WGS sequence"/>
</dbReference>
<reference evidence="1 2" key="1">
    <citation type="submission" date="2019-03" db="EMBL/GenBank/DDBJ databases">
        <title>Genomic Encyclopedia of Type Strains, Phase IV (KMG-IV): sequencing the most valuable type-strain genomes for metagenomic binning, comparative biology and taxonomic classification.</title>
        <authorList>
            <person name="Goeker M."/>
        </authorList>
    </citation>
    <scope>NUCLEOTIDE SEQUENCE [LARGE SCALE GENOMIC DNA]</scope>
    <source>
        <strain evidence="1 2">DSM 20467</strain>
    </source>
</reference>
<protein>
    <recommendedName>
        <fullName evidence="3">ComK protein</fullName>
    </recommendedName>
</protein>
<dbReference type="OrthoDB" id="1683804at2"/>
<organism evidence="1 2">
    <name type="scientific">Pectinatus cerevisiiphilus</name>
    <dbReference type="NCBI Taxonomy" id="86956"/>
    <lineage>
        <taxon>Bacteria</taxon>
        <taxon>Bacillati</taxon>
        <taxon>Bacillota</taxon>
        <taxon>Negativicutes</taxon>
        <taxon>Selenomonadales</taxon>
        <taxon>Selenomonadaceae</taxon>
        <taxon>Pectinatus</taxon>
    </lineage>
</organism>
<dbReference type="RefSeq" id="WP_132551337.1">
    <property type="nucleotide sequence ID" value="NZ_SMAA01000021.1"/>
</dbReference>
<name>A0A4V2URC1_9FIRM</name>
<accession>A0A4V2URC1</accession>
<evidence type="ECO:0008006" key="3">
    <source>
        <dbReference type="Google" id="ProtNLM"/>
    </source>
</evidence>